<feature type="domain" description="N-acetyltransferase" evidence="1">
    <location>
        <begin position="50"/>
        <end position="209"/>
    </location>
</feature>
<organism evidence="2 4">
    <name type="scientific">Rhizophagus clarus</name>
    <dbReference type="NCBI Taxonomy" id="94130"/>
    <lineage>
        <taxon>Eukaryota</taxon>
        <taxon>Fungi</taxon>
        <taxon>Fungi incertae sedis</taxon>
        <taxon>Mucoromycota</taxon>
        <taxon>Glomeromycotina</taxon>
        <taxon>Glomeromycetes</taxon>
        <taxon>Glomerales</taxon>
        <taxon>Glomeraceae</taxon>
        <taxon>Rhizophagus</taxon>
    </lineage>
</organism>
<gene>
    <name evidence="3" type="ORF">RCL2_001532700</name>
    <name evidence="2" type="ORF">RclHR1_08740008</name>
</gene>
<dbReference type="OrthoDB" id="630895at2759"/>
<reference evidence="2 4" key="1">
    <citation type="submission" date="2017-11" db="EMBL/GenBank/DDBJ databases">
        <title>The genome of Rhizophagus clarus HR1 reveals common genetic basis of auxotrophy among arbuscular mycorrhizal fungi.</title>
        <authorList>
            <person name="Kobayashi Y."/>
        </authorList>
    </citation>
    <scope>NUCLEOTIDE SEQUENCE [LARGE SCALE GENOMIC DNA]</scope>
    <source>
        <strain evidence="2 4">HR1</strain>
    </source>
</reference>
<dbReference type="Proteomes" id="UP000247702">
    <property type="component" value="Unassembled WGS sequence"/>
</dbReference>
<protein>
    <submittedName>
        <fullName evidence="3">GNAT family N-acetyltransferase</fullName>
    </submittedName>
</protein>
<keyword evidence="3" id="KW-0808">Transferase</keyword>
<dbReference type="EMBL" id="BLAL01000178">
    <property type="protein sequence ID" value="GES88373.1"/>
    <property type="molecule type" value="Genomic_DNA"/>
</dbReference>
<dbReference type="Proteomes" id="UP000615446">
    <property type="component" value="Unassembled WGS sequence"/>
</dbReference>
<dbReference type="PANTHER" id="PTHR43328">
    <property type="entry name" value="ACETYLTRANSFERASE-RELATED"/>
    <property type="match status" value="1"/>
</dbReference>
<dbReference type="GO" id="GO:0016747">
    <property type="term" value="F:acyltransferase activity, transferring groups other than amino-acyl groups"/>
    <property type="evidence" value="ECO:0007669"/>
    <property type="project" value="InterPro"/>
</dbReference>
<proteinExistence type="predicted"/>
<dbReference type="SUPFAM" id="SSF55729">
    <property type="entry name" value="Acyl-CoA N-acyltransferases (Nat)"/>
    <property type="match status" value="1"/>
</dbReference>
<sequence length="214" mass="24551">MNSLLNINSKGPFELNLPKKTTEKFHLSALKLTDIPQIVSILGPTNINSIDIHENTTSLPNPYTLSDAEWFVNKCIIEYTKTLQCNIWAIRNSNEEFIGCIGIHQINEKYTTEDDQDKNLFNGSYEIGYYISSEYRGLGIVGSAVNFVCNEIAFKELHLNHVIGMAFVNNEQSHNVLRRSGFKFIKLIKNALKKDDKMRDAYLFIKEREVNKIQ</sequence>
<evidence type="ECO:0000313" key="2">
    <source>
        <dbReference type="EMBL" id="GBC09288.1"/>
    </source>
</evidence>
<evidence type="ECO:0000259" key="1">
    <source>
        <dbReference type="PROSITE" id="PS51186"/>
    </source>
</evidence>
<dbReference type="STRING" id="94130.A0A2Z6S1Q6"/>
<keyword evidence="4" id="KW-1185">Reference proteome</keyword>
<dbReference type="Pfam" id="PF13302">
    <property type="entry name" value="Acetyltransf_3"/>
    <property type="match status" value="1"/>
</dbReference>
<comment type="caution">
    <text evidence="2">The sequence shown here is derived from an EMBL/GenBank/DDBJ whole genome shotgun (WGS) entry which is preliminary data.</text>
</comment>
<dbReference type="Gene3D" id="3.40.630.30">
    <property type="match status" value="1"/>
</dbReference>
<dbReference type="EMBL" id="BEXD01004286">
    <property type="protein sequence ID" value="GBC09288.1"/>
    <property type="molecule type" value="Genomic_DNA"/>
</dbReference>
<dbReference type="AlphaFoldDB" id="A0A2Z6S1Q6"/>
<dbReference type="PROSITE" id="PS51186">
    <property type="entry name" value="GNAT"/>
    <property type="match status" value="1"/>
</dbReference>
<dbReference type="InterPro" id="IPR000182">
    <property type="entry name" value="GNAT_dom"/>
</dbReference>
<accession>A0A2Z6S1Q6</accession>
<reference evidence="3" key="2">
    <citation type="submission" date="2019-10" db="EMBL/GenBank/DDBJ databases">
        <title>Conservation and host-specific expression of non-tandemly repeated heterogenous ribosome RNA gene in arbuscular mycorrhizal fungi.</title>
        <authorList>
            <person name="Maeda T."/>
            <person name="Kobayashi Y."/>
            <person name="Nakagawa T."/>
            <person name="Ezawa T."/>
            <person name="Yamaguchi K."/>
            <person name="Bino T."/>
            <person name="Nishimoto Y."/>
            <person name="Shigenobu S."/>
            <person name="Kawaguchi M."/>
        </authorList>
    </citation>
    <scope>NUCLEOTIDE SEQUENCE</scope>
    <source>
        <strain evidence="3">HR1</strain>
    </source>
</reference>
<evidence type="ECO:0000313" key="4">
    <source>
        <dbReference type="Proteomes" id="UP000247702"/>
    </source>
</evidence>
<name>A0A2Z6S1Q6_9GLOM</name>
<evidence type="ECO:0000313" key="3">
    <source>
        <dbReference type="EMBL" id="GES88373.1"/>
    </source>
</evidence>
<dbReference type="PANTHER" id="PTHR43328:SF1">
    <property type="entry name" value="N-ACETYLTRANSFERASE DOMAIN-CONTAINING PROTEIN"/>
    <property type="match status" value="1"/>
</dbReference>
<dbReference type="InterPro" id="IPR016181">
    <property type="entry name" value="Acyl_CoA_acyltransferase"/>
</dbReference>